<dbReference type="InterPro" id="IPR001173">
    <property type="entry name" value="Glyco_trans_2-like"/>
</dbReference>
<comment type="caution">
    <text evidence="2">The sequence shown here is derived from an EMBL/GenBank/DDBJ whole genome shotgun (WGS) entry which is preliminary data.</text>
</comment>
<evidence type="ECO:0000313" key="2">
    <source>
        <dbReference type="EMBL" id="MBK1657563.1"/>
    </source>
</evidence>
<keyword evidence="3" id="KW-1185">Reference proteome</keyword>
<accession>A0ABS1CSV9</accession>
<name>A0ABS1CSV9_9PROT</name>
<reference evidence="2 3" key="1">
    <citation type="journal article" date="2020" name="Microorganisms">
        <title>Osmotic Adaptation and Compatible Solute Biosynthesis of Phototrophic Bacteria as Revealed from Genome Analyses.</title>
        <authorList>
            <person name="Imhoff J.F."/>
            <person name="Rahn T."/>
            <person name="Kunzel S."/>
            <person name="Keller A."/>
            <person name="Neulinger S.C."/>
        </authorList>
    </citation>
    <scope>NUCLEOTIDE SEQUENCE [LARGE SCALE GENOMIC DNA]</scope>
    <source>
        <strain evidence="2 3">DSM 15382</strain>
    </source>
</reference>
<evidence type="ECO:0000259" key="1">
    <source>
        <dbReference type="Pfam" id="PF00535"/>
    </source>
</evidence>
<organism evidence="2 3">
    <name type="scientific">Paracraurococcus ruber</name>
    <dbReference type="NCBI Taxonomy" id="77675"/>
    <lineage>
        <taxon>Bacteria</taxon>
        <taxon>Pseudomonadati</taxon>
        <taxon>Pseudomonadota</taxon>
        <taxon>Alphaproteobacteria</taxon>
        <taxon>Acetobacterales</taxon>
        <taxon>Roseomonadaceae</taxon>
        <taxon>Paracraurococcus</taxon>
    </lineage>
</organism>
<dbReference type="Proteomes" id="UP000697995">
    <property type="component" value="Unassembled WGS sequence"/>
</dbReference>
<dbReference type="InterPro" id="IPR029044">
    <property type="entry name" value="Nucleotide-diphossugar_trans"/>
</dbReference>
<dbReference type="Pfam" id="PF00535">
    <property type="entry name" value="Glycos_transf_2"/>
    <property type="match status" value="1"/>
</dbReference>
<dbReference type="Gene3D" id="3.90.550.10">
    <property type="entry name" value="Spore Coat Polysaccharide Biosynthesis Protein SpsA, Chain A"/>
    <property type="match status" value="1"/>
</dbReference>
<proteinExistence type="predicted"/>
<dbReference type="SUPFAM" id="SSF53448">
    <property type="entry name" value="Nucleotide-diphospho-sugar transferases"/>
    <property type="match status" value="1"/>
</dbReference>
<protein>
    <recommendedName>
        <fullName evidence="1">Glycosyltransferase 2-like domain-containing protein</fullName>
    </recommendedName>
</protein>
<gene>
    <name evidence="2" type="ORF">CKO45_04885</name>
</gene>
<sequence length="324" mass="35800">MIASNGCRDIPAASPPPEGPCMSPPLVSVAVFAYNEEEGITAALERLDACGTGAELRIHVLINGCTDQTEAVVRAFQPRQSTVVPVVIVKGDKANAWNHYVHEVAPEAAAIHVFTDGDMLISPGSVTAFLDAFAAEPQADGCAGLPVTGRSLAAFRAKLASRREMAGNLYALRGRCVQEFRRRGVRLPFGIFGEDGLVTALVKYGLDMRGRQDDRRVAVAEGAGFAFPPLSPWRPRDWRIYRNRKMRYAVRRQQARMLYGLLKERGTEAMPAHVVDLYRLRGPALKLTWNGTDTPFDWVAIRRIRRDIAADESVKLEDRAHLYS</sequence>
<feature type="domain" description="Glycosyltransferase 2-like" evidence="1">
    <location>
        <begin position="28"/>
        <end position="147"/>
    </location>
</feature>
<dbReference type="EMBL" id="NRSG01000021">
    <property type="protein sequence ID" value="MBK1657563.1"/>
    <property type="molecule type" value="Genomic_DNA"/>
</dbReference>
<evidence type="ECO:0000313" key="3">
    <source>
        <dbReference type="Proteomes" id="UP000697995"/>
    </source>
</evidence>